<organism evidence="9 10">
    <name type="scientific">Trueperella pecoris</name>
    <dbReference type="NCBI Taxonomy" id="2733571"/>
    <lineage>
        <taxon>Bacteria</taxon>
        <taxon>Bacillati</taxon>
        <taxon>Actinomycetota</taxon>
        <taxon>Actinomycetes</taxon>
        <taxon>Actinomycetales</taxon>
        <taxon>Actinomycetaceae</taxon>
        <taxon>Trueperella</taxon>
    </lineage>
</organism>
<dbReference type="InterPro" id="IPR001015">
    <property type="entry name" value="Ferrochelatase"/>
</dbReference>
<keyword evidence="7" id="KW-0479">Metal-binding</keyword>
<feature type="binding site" evidence="7">
    <location>
        <position position="192"/>
    </location>
    <ligand>
        <name>Fe(2+)</name>
        <dbReference type="ChEBI" id="CHEBI:29033"/>
    </ligand>
</feature>
<evidence type="ECO:0000256" key="6">
    <source>
        <dbReference type="ARBA" id="ARBA00024536"/>
    </source>
</evidence>
<proteinExistence type="inferred from homology"/>
<gene>
    <name evidence="9" type="primary">hemH</name>
    <name evidence="7" type="synonym">cpfC</name>
    <name evidence="9" type="ORF">INS88_00800</name>
</gene>
<evidence type="ECO:0000313" key="10">
    <source>
        <dbReference type="Proteomes" id="UP000595053"/>
    </source>
</evidence>
<dbReference type="GO" id="GO:0046872">
    <property type="term" value="F:metal ion binding"/>
    <property type="evidence" value="ECO:0007669"/>
    <property type="project" value="UniProtKB-KW"/>
</dbReference>
<comment type="pathway">
    <text evidence="1 7">Porphyrin-containing compound metabolism; protoheme biosynthesis.</text>
</comment>
<dbReference type="UniPathway" id="UPA00252"/>
<keyword evidence="10" id="KW-1185">Reference proteome</keyword>
<comment type="catalytic activity">
    <reaction evidence="6">
        <text>Fe-coproporphyrin III + 2 H(+) = coproporphyrin III + Fe(2+)</text>
        <dbReference type="Rhea" id="RHEA:49572"/>
        <dbReference type="ChEBI" id="CHEBI:15378"/>
        <dbReference type="ChEBI" id="CHEBI:29033"/>
        <dbReference type="ChEBI" id="CHEBI:68438"/>
        <dbReference type="ChEBI" id="CHEBI:131725"/>
        <dbReference type="EC" id="4.99.1.9"/>
    </reaction>
    <physiologicalReaction direction="right-to-left" evidence="6">
        <dbReference type="Rhea" id="RHEA:49574"/>
    </physiologicalReaction>
</comment>
<comment type="caution">
    <text evidence="7">Lacks conserved residue(s) required for the propagation of feature annotation.</text>
</comment>
<dbReference type="EMBL" id="CP063213">
    <property type="protein sequence ID" value="QOR45810.1"/>
    <property type="molecule type" value="Genomic_DNA"/>
</dbReference>
<dbReference type="CDD" id="cd03411">
    <property type="entry name" value="Ferrochelatase_N"/>
    <property type="match status" value="1"/>
</dbReference>
<accession>A0A8A5U875</accession>
<name>A0A7M1QUS3_9ACTO</name>
<accession>A0A7M1QUS3</accession>
<dbReference type="GO" id="GO:0006783">
    <property type="term" value="P:heme biosynthetic process"/>
    <property type="evidence" value="ECO:0007669"/>
    <property type="project" value="UniProtKB-UniRule"/>
</dbReference>
<keyword evidence="5 7" id="KW-0627">Porphyrin biosynthesis</keyword>
<dbReference type="AlphaFoldDB" id="A0A7M1QUS3"/>
<evidence type="ECO:0000256" key="3">
    <source>
        <dbReference type="ARBA" id="ARBA00023133"/>
    </source>
</evidence>
<dbReference type="NCBIfam" id="TIGR00109">
    <property type="entry name" value="hemH"/>
    <property type="match status" value="1"/>
</dbReference>
<dbReference type="InterPro" id="IPR033659">
    <property type="entry name" value="Ferrochelatase_N"/>
</dbReference>
<dbReference type="PANTHER" id="PTHR11108:SF1">
    <property type="entry name" value="FERROCHELATASE, MITOCHONDRIAL"/>
    <property type="match status" value="1"/>
</dbReference>
<dbReference type="InterPro" id="IPR033644">
    <property type="entry name" value="Ferrochelatase_C"/>
</dbReference>
<evidence type="ECO:0000256" key="4">
    <source>
        <dbReference type="ARBA" id="ARBA00023239"/>
    </source>
</evidence>
<dbReference type="CDD" id="cd00419">
    <property type="entry name" value="Ferrochelatase_C"/>
    <property type="match status" value="1"/>
</dbReference>
<evidence type="ECO:0000256" key="8">
    <source>
        <dbReference type="RuleBase" id="RU004185"/>
    </source>
</evidence>
<dbReference type="Pfam" id="PF00762">
    <property type="entry name" value="Ferrochelatase"/>
    <property type="match status" value="1"/>
</dbReference>
<evidence type="ECO:0000256" key="2">
    <source>
        <dbReference type="ARBA" id="ARBA00023004"/>
    </source>
</evidence>
<dbReference type="RefSeq" id="WP_197551277.1">
    <property type="nucleotide sequence ID" value="NZ_CP063213.1"/>
</dbReference>
<dbReference type="Proteomes" id="UP000595053">
    <property type="component" value="Chromosome"/>
</dbReference>
<reference evidence="9 10" key="1">
    <citation type="submission" date="2020-10" db="EMBL/GenBank/DDBJ databases">
        <title>Trueperella pecoris sp. nov. isolated from bovine and porcine specimens.</title>
        <authorList>
            <person name="Schoenecker L."/>
            <person name="Schnydrig P."/>
            <person name="Brodard I."/>
            <person name="Thomann A."/>
            <person name="Hemphill A."/>
            <person name="Rodriguez-Campos S."/>
            <person name="Perreten V."/>
            <person name="Jores J."/>
            <person name="Kittl S."/>
        </authorList>
    </citation>
    <scope>NUCLEOTIDE SEQUENCE [LARGE SCALE GENOMIC DNA]</scope>
    <source>
        <strain evidence="9 10">15A0121</strain>
    </source>
</reference>
<keyword evidence="3 7" id="KW-0350">Heme biosynthesis</keyword>
<protein>
    <recommendedName>
        <fullName evidence="7">Coproporphyrin III ferrochelatase</fullName>
        <ecNumber evidence="7">4.99.1.9</ecNumber>
    </recommendedName>
</protein>
<evidence type="ECO:0000256" key="7">
    <source>
        <dbReference type="HAMAP-Rule" id="MF_00323"/>
    </source>
</evidence>
<dbReference type="EC" id="4.99.1.9" evidence="7"/>
<comment type="similarity">
    <text evidence="7 8">Belongs to the ferrochelatase family.</text>
</comment>
<sequence length="319" mass="35436">MPGLLIVNLGSPQSPAPEHVRTFLRDFLSDPDVVDFPRALWLPILHGIVLRVRPAKSGALYEKVWTEEGSPLVVYTRRQRDLLAQALPGWDVRYAMTYTRPSIAAQLDAFADAGTTDIRVLPLFPHWAPSSTGSIVKQIRQWEESRVHDAVRPRLRVIGAWPTQPDFIGWHAERLAEALAGAEGAVVVLSYHGVPNREVHRPQGYRAECEATTDAIARALREHGVDCPVYSTFQSKFGPGAWLQPATIDTMSELPGRGVRSVVLATPGFVADCIETLDELDVLNREAFERAGGEQFYRVPPINDHPVFARIVADLIRNS</sequence>
<comment type="function">
    <text evidence="7">Involved in coproporphyrin-dependent heme b biosynthesis. Catalyzes the insertion of ferrous iron into coproporphyrin III to form Fe-coproporphyrin III.</text>
</comment>
<evidence type="ECO:0000256" key="5">
    <source>
        <dbReference type="ARBA" id="ARBA00023244"/>
    </source>
</evidence>
<keyword evidence="2 7" id="KW-0408">Iron</keyword>
<dbReference type="GO" id="GO:0004325">
    <property type="term" value="F:ferrochelatase activity"/>
    <property type="evidence" value="ECO:0007669"/>
    <property type="project" value="UniProtKB-UniRule"/>
</dbReference>
<dbReference type="GO" id="GO:0005737">
    <property type="term" value="C:cytoplasm"/>
    <property type="evidence" value="ECO:0007669"/>
    <property type="project" value="UniProtKB-SubCell"/>
</dbReference>
<dbReference type="Gene3D" id="3.40.50.1400">
    <property type="match status" value="2"/>
</dbReference>
<evidence type="ECO:0000256" key="1">
    <source>
        <dbReference type="ARBA" id="ARBA00004744"/>
    </source>
</evidence>
<dbReference type="SUPFAM" id="SSF53800">
    <property type="entry name" value="Chelatase"/>
    <property type="match status" value="1"/>
</dbReference>
<evidence type="ECO:0000313" key="9">
    <source>
        <dbReference type="EMBL" id="QOR45810.1"/>
    </source>
</evidence>
<dbReference type="HAMAP" id="MF_00323">
    <property type="entry name" value="Ferrochelatase"/>
    <property type="match status" value="1"/>
</dbReference>
<comment type="subcellular location">
    <subcellularLocation>
        <location evidence="7">Cytoplasm</location>
    </subcellularLocation>
</comment>
<dbReference type="PANTHER" id="PTHR11108">
    <property type="entry name" value="FERROCHELATASE"/>
    <property type="match status" value="1"/>
</dbReference>
<feature type="binding site" evidence="7">
    <location>
        <position position="275"/>
    </location>
    <ligand>
        <name>Fe(2+)</name>
        <dbReference type="ChEBI" id="CHEBI:29033"/>
    </ligand>
</feature>
<keyword evidence="4 7" id="KW-0456">Lyase</keyword>
<keyword evidence="7" id="KW-0963">Cytoplasm</keyword>